<dbReference type="EnsemblMetazoa" id="SMAR010595-RA">
    <property type="protein sequence ID" value="SMAR010595-PA"/>
    <property type="gene ID" value="SMAR010595"/>
</dbReference>
<dbReference type="GO" id="GO:0003743">
    <property type="term" value="F:translation initiation factor activity"/>
    <property type="evidence" value="ECO:0007669"/>
    <property type="project" value="UniProtKB-KW"/>
</dbReference>
<dbReference type="InterPro" id="IPR044145">
    <property type="entry name" value="IF2_II"/>
</dbReference>
<dbReference type="InterPro" id="IPR053905">
    <property type="entry name" value="EF-G-like_DII"/>
</dbReference>
<dbReference type="eggNOG" id="KOG1145">
    <property type="taxonomic scope" value="Eukaryota"/>
</dbReference>
<keyword evidence="13" id="KW-1185">Reference proteome</keyword>
<dbReference type="GO" id="GO:0005525">
    <property type="term" value="F:GTP binding"/>
    <property type="evidence" value="ECO:0007669"/>
    <property type="project" value="UniProtKB-KW"/>
</dbReference>
<evidence type="ECO:0000256" key="9">
    <source>
        <dbReference type="ARBA" id="ARBA00025162"/>
    </source>
</evidence>
<dbReference type="InterPro" id="IPR027417">
    <property type="entry name" value="P-loop_NTPase"/>
</dbReference>
<evidence type="ECO:0000256" key="5">
    <source>
        <dbReference type="ARBA" id="ARBA00022917"/>
    </source>
</evidence>
<feature type="domain" description="Tr-type G" evidence="11">
    <location>
        <begin position="168"/>
        <end position="338"/>
    </location>
</feature>
<organism evidence="12 13">
    <name type="scientific">Strigamia maritima</name>
    <name type="common">European centipede</name>
    <name type="synonym">Geophilus maritimus</name>
    <dbReference type="NCBI Taxonomy" id="126957"/>
    <lineage>
        <taxon>Eukaryota</taxon>
        <taxon>Metazoa</taxon>
        <taxon>Ecdysozoa</taxon>
        <taxon>Arthropoda</taxon>
        <taxon>Myriapoda</taxon>
        <taxon>Chilopoda</taxon>
        <taxon>Pleurostigmophora</taxon>
        <taxon>Geophilomorpha</taxon>
        <taxon>Linotaeniidae</taxon>
        <taxon>Strigamia</taxon>
    </lineage>
</organism>
<dbReference type="PhylomeDB" id="T1JA40"/>
<evidence type="ECO:0000256" key="1">
    <source>
        <dbReference type="ARBA" id="ARBA00004173"/>
    </source>
</evidence>
<dbReference type="Gene3D" id="2.40.30.10">
    <property type="entry name" value="Translation factors"/>
    <property type="match status" value="2"/>
</dbReference>
<dbReference type="InterPro" id="IPR000178">
    <property type="entry name" value="TF_IF2_bacterial-like"/>
</dbReference>
<comment type="function">
    <text evidence="9">One of the essential components for the initiation of protein synthesis. Protects formylmethionyl-tRNA from spontaneous hydrolysis and promotes its binding to the 30S ribosomal subunits. Also involved in the hydrolysis of GTP during the formation of the 70S ribosomal complex.</text>
</comment>
<evidence type="ECO:0000256" key="7">
    <source>
        <dbReference type="ARBA" id="ARBA00023128"/>
    </source>
</evidence>
<dbReference type="FunFam" id="3.40.50.300:FF:000019">
    <property type="entry name" value="Translation initiation factor IF-2"/>
    <property type="match status" value="1"/>
</dbReference>
<evidence type="ECO:0000256" key="8">
    <source>
        <dbReference type="ARBA" id="ARBA00023134"/>
    </source>
</evidence>
<dbReference type="EMBL" id="JH431982">
    <property type="status" value="NOT_ANNOTATED_CDS"/>
    <property type="molecule type" value="Genomic_DNA"/>
</dbReference>
<dbReference type="SUPFAM" id="SSF52156">
    <property type="entry name" value="Initiation factor IF2/eIF5b, domain 3"/>
    <property type="match status" value="1"/>
</dbReference>
<dbReference type="PANTHER" id="PTHR43381:SF20">
    <property type="entry name" value="TRANSLATION INITIATION FACTOR IF-2, MITOCHONDRIAL"/>
    <property type="match status" value="1"/>
</dbReference>
<dbReference type="NCBIfam" id="TIGR00487">
    <property type="entry name" value="IF-2"/>
    <property type="match status" value="1"/>
</dbReference>
<keyword evidence="6" id="KW-0809">Transit peptide</keyword>
<reference evidence="12" key="2">
    <citation type="submission" date="2015-02" db="UniProtKB">
        <authorList>
            <consortium name="EnsemblMetazoa"/>
        </authorList>
    </citation>
    <scope>IDENTIFICATION</scope>
</reference>
<dbReference type="AlphaFoldDB" id="T1JA40"/>
<evidence type="ECO:0000256" key="4">
    <source>
        <dbReference type="ARBA" id="ARBA00022741"/>
    </source>
</evidence>
<dbReference type="SUPFAM" id="SSF52540">
    <property type="entry name" value="P-loop containing nucleoside triphosphate hydrolases"/>
    <property type="match status" value="1"/>
</dbReference>
<dbReference type="CDD" id="cd01887">
    <property type="entry name" value="IF2_eIF5B"/>
    <property type="match status" value="1"/>
</dbReference>
<dbReference type="InterPro" id="IPR009000">
    <property type="entry name" value="Transl_B-barrel_sf"/>
</dbReference>
<dbReference type="HAMAP" id="MF_00100_B">
    <property type="entry name" value="IF_2_B"/>
    <property type="match status" value="1"/>
</dbReference>
<dbReference type="FunFam" id="3.40.50.10050:FF:000001">
    <property type="entry name" value="Translation initiation factor IF-2"/>
    <property type="match status" value="1"/>
</dbReference>
<dbReference type="Gene3D" id="3.40.50.300">
    <property type="entry name" value="P-loop containing nucleotide triphosphate hydrolases"/>
    <property type="match status" value="1"/>
</dbReference>
<dbReference type="PANTHER" id="PTHR43381">
    <property type="entry name" value="TRANSLATION INITIATION FACTOR IF-2-RELATED"/>
    <property type="match status" value="1"/>
</dbReference>
<dbReference type="InterPro" id="IPR036925">
    <property type="entry name" value="TIF_IF2_dom3_sf"/>
</dbReference>
<dbReference type="FunFam" id="2.40.30.10:FF:000008">
    <property type="entry name" value="Translation initiation factor IF-2"/>
    <property type="match status" value="1"/>
</dbReference>
<evidence type="ECO:0000313" key="12">
    <source>
        <dbReference type="EnsemblMetazoa" id="SMAR010595-PA"/>
    </source>
</evidence>
<comment type="similarity">
    <text evidence="2">Belongs to the TRAFAC class translation factor GTPase superfamily. Classic translation factor GTPase family. IF-2 subfamily.</text>
</comment>
<evidence type="ECO:0000256" key="10">
    <source>
        <dbReference type="ARBA" id="ARBA00044200"/>
    </source>
</evidence>
<dbReference type="GO" id="GO:0005739">
    <property type="term" value="C:mitochondrion"/>
    <property type="evidence" value="ECO:0007669"/>
    <property type="project" value="UniProtKB-SubCell"/>
</dbReference>
<dbReference type="Pfam" id="PF11987">
    <property type="entry name" value="IF-2"/>
    <property type="match status" value="1"/>
</dbReference>
<dbReference type="FunFam" id="2.40.30.10:FF:000007">
    <property type="entry name" value="Translation initiation factor IF-2"/>
    <property type="match status" value="1"/>
</dbReference>
<keyword evidence="8" id="KW-0342">GTP-binding</keyword>
<proteinExistence type="inferred from homology"/>
<dbReference type="OMA" id="TIVCYQI"/>
<evidence type="ECO:0000256" key="6">
    <source>
        <dbReference type="ARBA" id="ARBA00022946"/>
    </source>
</evidence>
<dbReference type="GO" id="GO:0003924">
    <property type="term" value="F:GTPase activity"/>
    <property type="evidence" value="ECO:0007669"/>
    <property type="project" value="InterPro"/>
</dbReference>
<keyword evidence="7" id="KW-0496">Mitochondrion</keyword>
<evidence type="ECO:0000256" key="3">
    <source>
        <dbReference type="ARBA" id="ARBA00022540"/>
    </source>
</evidence>
<comment type="subcellular location">
    <subcellularLocation>
        <location evidence="1">Mitochondrion</location>
    </subcellularLocation>
</comment>
<keyword evidence="3" id="KW-0396">Initiation factor</keyword>
<dbReference type="InterPro" id="IPR000795">
    <property type="entry name" value="T_Tr_GTP-bd_dom"/>
</dbReference>
<dbReference type="STRING" id="126957.T1JA40"/>
<evidence type="ECO:0000256" key="2">
    <source>
        <dbReference type="ARBA" id="ARBA00007733"/>
    </source>
</evidence>
<dbReference type="HOGENOM" id="CLU_006301_5_2_1"/>
<dbReference type="CDD" id="cd03702">
    <property type="entry name" value="IF2_mtIF2_II"/>
    <property type="match status" value="1"/>
</dbReference>
<dbReference type="InterPro" id="IPR023115">
    <property type="entry name" value="TIF_IF2_dom3"/>
</dbReference>
<reference evidence="13" key="1">
    <citation type="submission" date="2011-05" db="EMBL/GenBank/DDBJ databases">
        <authorList>
            <person name="Richards S.R."/>
            <person name="Qu J."/>
            <person name="Jiang H."/>
            <person name="Jhangiani S.N."/>
            <person name="Agravi P."/>
            <person name="Goodspeed R."/>
            <person name="Gross S."/>
            <person name="Mandapat C."/>
            <person name="Jackson L."/>
            <person name="Mathew T."/>
            <person name="Pu L."/>
            <person name="Thornton R."/>
            <person name="Saada N."/>
            <person name="Wilczek-Boney K.B."/>
            <person name="Lee S."/>
            <person name="Kovar C."/>
            <person name="Wu Y."/>
            <person name="Scherer S.E."/>
            <person name="Worley K.C."/>
            <person name="Muzny D.M."/>
            <person name="Gibbs R."/>
        </authorList>
    </citation>
    <scope>NUCLEOTIDE SEQUENCE</scope>
    <source>
        <strain evidence="13">Brora</strain>
    </source>
</reference>
<protein>
    <recommendedName>
        <fullName evidence="10">Translation initiation factor IF-2, mitochondrial</fullName>
    </recommendedName>
</protein>
<dbReference type="InterPro" id="IPR015760">
    <property type="entry name" value="TIF_IF2"/>
</dbReference>
<dbReference type="InterPro" id="IPR005225">
    <property type="entry name" value="Small_GTP-bd"/>
</dbReference>
<name>T1JA40_STRMM</name>
<evidence type="ECO:0000259" key="11">
    <source>
        <dbReference type="PROSITE" id="PS51722"/>
    </source>
</evidence>
<dbReference type="NCBIfam" id="TIGR00231">
    <property type="entry name" value="small_GTP"/>
    <property type="match status" value="1"/>
</dbReference>
<dbReference type="Gene3D" id="3.40.50.10050">
    <property type="entry name" value="Translation initiation factor IF- 2, domain 3"/>
    <property type="match status" value="1"/>
</dbReference>
<dbReference type="SUPFAM" id="SSF50447">
    <property type="entry name" value="Translation proteins"/>
    <property type="match status" value="2"/>
</dbReference>
<keyword evidence="4" id="KW-0547">Nucleotide-binding</keyword>
<dbReference type="PROSITE" id="PS51722">
    <property type="entry name" value="G_TR_2"/>
    <property type="match status" value="1"/>
</dbReference>
<keyword evidence="5" id="KW-0648">Protein biosynthesis</keyword>
<dbReference type="Proteomes" id="UP000014500">
    <property type="component" value="Unassembled WGS sequence"/>
</dbReference>
<dbReference type="Pfam" id="PF00009">
    <property type="entry name" value="GTP_EFTU"/>
    <property type="match status" value="1"/>
</dbReference>
<dbReference type="Pfam" id="PF22042">
    <property type="entry name" value="EF-G_D2"/>
    <property type="match status" value="1"/>
</dbReference>
<evidence type="ECO:0000313" key="13">
    <source>
        <dbReference type="Proteomes" id="UP000014500"/>
    </source>
</evidence>
<accession>T1JA40</accession>
<sequence>MKLLSYYCLKLALNERRTASLKHLLRISNTFRLKHENYDKSIHISAAHHKKPNTGSRPKNDRLLKYLPKIKDKMRGQEVKVWDKITMKQLSEILGRDLDFMFSLMAHFKDVPYDSPDSQIDNPHILNEFIKKAGFNAVFIVAPDKVKKHEDIELSLKRPPPDPKSMVKRPPVVAIMGHVDHGKTTLLDSLRNSSIVDQEFGGITQHIGAFSVKVTSGETVTFLDTPGHAAFSAMRARGASVTDIVVLVVAADDGVMEQTLESIRYADEADVPIVVAINKIDKPKADIEACKKALLQHGIQLEDGGGDVQTVSISASKGENLDVLIDVILTQAEMMELKGDPKGLVEGAVVESQVDPVRGKLCTAIIQRGTLRKGSVLVGGQAWAKVRAMFNEHGNLIQSAPPSTPVEILGWKDLPNAGDEIFEVGSEKIARAVVAEREYKKAQAKMDTDEQLIKEKMMQHDRTYKEERIKRLKKGHFRPGYVQRTKENADLDTGPRLLIILKGGDVDGSVDAILDALDTYHSSLCELDVIHYGVGAVTLSDVELADACGAVVFSFNTNTLSDAKETAKKKRVQIKDFNVIYRLIDAIKEEINSRLPTTLREEILGEAEVLQEFVVTEGKKKYPVAGSKCIKGVLKKSGKFRLKRGNDVLFDGSLSSMKHLKTEVNSIKKNIECGLRLSDSDIRFQQGDTLICYEMVEADQKIDWDPGF</sequence>